<keyword evidence="6" id="KW-1185">Reference proteome</keyword>
<dbReference type="SUPFAM" id="SSF47874">
    <property type="entry name" value="Annexin"/>
    <property type="match status" value="1"/>
</dbReference>
<accession>A0A4Z1P6B5</accession>
<dbReference type="SMART" id="SM00335">
    <property type="entry name" value="ANX"/>
    <property type="match status" value="4"/>
</dbReference>
<dbReference type="PRINTS" id="PR00196">
    <property type="entry name" value="ANNEXIN"/>
</dbReference>
<protein>
    <recommendedName>
        <fullName evidence="7">Annexin</fullName>
    </recommendedName>
</protein>
<evidence type="ECO:0000256" key="2">
    <source>
        <dbReference type="ARBA" id="ARBA00022737"/>
    </source>
</evidence>
<name>A0A4Z1P6B5_9PEZI</name>
<comment type="caution">
    <text evidence="5">The sequence shown here is derived from an EMBL/GenBank/DDBJ whole genome shotgun (WGS) entry which is preliminary data.</text>
</comment>
<dbReference type="GO" id="GO:0001786">
    <property type="term" value="F:phosphatidylserine binding"/>
    <property type="evidence" value="ECO:0007669"/>
    <property type="project" value="TreeGrafter"/>
</dbReference>
<dbReference type="InterPro" id="IPR001464">
    <property type="entry name" value="Annexin"/>
</dbReference>
<dbReference type="InterPro" id="IPR037104">
    <property type="entry name" value="Annexin_sf"/>
</dbReference>
<dbReference type="OrthoDB" id="37886at2759"/>
<dbReference type="PANTHER" id="PTHR10502:SF102">
    <property type="entry name" value="ANNEXIN B11"/>
    <property type="match status" value="1"/>
</dbReference>
<dbReference type="AlphaFoldDB" id="A0A4Z1P6B5"/>
<feature type="compositionally biased region" description="Low complexity" evidence="4">
    <location>
        <begin position="1"/>
        <end position="15"/>
    </location>
</feature>
<feature type="region of interest" description="Disordered" evidence="4">
    <location>
        <begin position="1"/>
        <end position="159"/>
    </location>
</feature>
<sequence length="463" mass="51783">MAGYYPPNQGQQYPPQQSPYPPQQAPHGQPPPMNYQQPPYGQPPQGYGAPPQHAPYGQHPPPQQYGAPQAGYPPQQPFGQPAYPPQQQGYPPQQQGYPPQQQGYPPQQGYGAPPPQHAPYGQQPGGYPPQGGYHAPAPSGPPAPASPGYLPGVLPPTDMNAPATQLRDSMKGFGTNEKLLIQVLAQVPDPQHMEKLRRTYDDRFRRSLLKDIESETRGDFEMALLAVARGPLLQDAYQVDKAVRGLGTKEALLDDVCLGRSNADMNAIKACFMQTYGKPMEKEIKDDLSMKTERLYEYVLSARRAEESTPCLPHEIDAQTDKFQQATEGTKMGTNQDVVCQMLAFSSDGQIRAINQRYTQKYRKTLEQVIKSEFSGHMKDALSLMVRRAVDRVKCDAEELEASMKGFGTKDEQLVNRLVRAHWNREHMRQVNVAYKRFYNKALVDRIKGETSGDYRKLLMALC</sequence>
<feature type="compositionally biased region" description="Pro residues" evidence="4">
    <location>
        <begin position="16"/>
        <end position="33"/>
    </location>
</feature>
<evidence type="ECO:0000256" key="3">
    <source>
        <dbReference type="ARBA" id="ARBA00023216"/>
    </source>
</evidence>
<dbReference type="GO" id="GO:0005509">
    <property type="term" value="F:calcium ion binding"/>
    <property type="evidence" value="ECO:0007669"/>
    <property type="project" value="InterPro"/>
</dbReference>
<dbReference type="GO" id="GO:0005634">
    <property type="term" value="C:nucleus"/>
    <property type="evidence" value="ECO:0007669"/>
    <property type="project" value="TreeGrafter"/>
</dbReference>
<dbReference type="Gene3D" id="1.10.220.10">
    <property type="entry name" value="Annexin"/>
    <property type="match status" value="4"/>
</dbReference>
<evidence type="ECO:0000256" key="4">
    <source>
        <dbReference type="SAM" id="MobiDB-lite"/>
    </source>
</evidence>
<gene>
    <name evidence="5" type="ORF">E6O75_ATG02934</name>
</gene>
<dbReference type="Proteomes" id="UP000298493">
    <property type="component" value="Unassembled WGS sequence"/>
</dbReference>
<keyword evidence="3" id="KW-0041">Annexin</keyword>
<feature type="compositionally biased region" description="Low complexity" evidence="4">
    <location>
        <begin position="34"/>
        <end position="57"/>
    </location>
</feature>
<dbReference type="GO" id="GO:0005886">
    <property type="term" value="C:plasma membrane"/>
    <property type="evidence" value="ECO:0007669"/>
    <property type="project" value="TreeGrafter"/>
</dbReference>
<dbReference type="PROSITE" id="PS51897">
    <property type="entry name" value="ANNEXIN_2"/>
    <property type="match status" value="4"/>
</dbReference>
<keyword evidence="2" id="KW-0677">Repeat</keyword>
<dbReference type="PRINTS" id="PR01813">
    <property type="entry name" value="ANNEXINFUNGI"/>
</dbReference>
<evidence type="ECO:0000313" key="5">
    <source>
        <dbReference type="EMBL" id="TID23298.1"/>
    </source>
</evidence>
<comment type="similarity">
    <text evidence="1">Belongs to the annexin family.</text>
</comment>
<evidence type="ECO:0000256" key="1">
    <source>
        <dbReference type="ARBA" id="ARBA00007831"/>
    </source>
</evidence>
<dbReference type="STRING" id="86259.A0A4Z1P6B5"/>
<evidence type="ECO:0000313" key="6">
    <source>
        <dbReference type="Proteomes" id="UP000298493"/>
    </source>
</evidence>
<feature type="compositionally biased region" description="Low complexity" evidence="4">
    <location>
        <begin position="64"/>
        <end position="111"/>
    </location>
</feature>
<dbReference type="InterPro" id="IPR009117">
    <property type="entry name" value="ANX14"/>
</dbReference>
<dbReference type="Pfam" id="PF00191">
    <property type="entry name" value="Annexin"/>
    <property type="match status" value="4"/>
</dbReference>
<dbReference type="InterPro" id="IPR018502">
    <property type="entry name" value="Annexin_repeat"/>
</dbReference>
<organism evidence="5 6">
    <name type="scientific">Venturia nashicola</name>
    <dbReference type="NCBI Taxonomy" id="86259"/>
    <lineage>
        <taxon>Eukaryota</taxon>
        <taxon>Fungi</taxon>
        <taxon>Dikarya</taxon>
        <taxon>Ascomycota</taxon>
        <taxon>Pezizomycotina</taxon>
        <taxon>Dothideomycetes</taxon>
        <taxon>Pleosporomycetidae</taxon>
        <taxon>Venturiales</taxon>
        <taxon>Venturiaceae</taxon>
        <taxon>Venturia</taxon>
    </lineage>
</organism>
<dbReference type="GO" id="GO:0005544">
    <property type="term" value="F:calcium-dependent phospholipid binding"/>
    <property type="evidence" value="ECO:0007669"/>
    <property type="project" value="InterPro"/>
</dbReference>
<dbReference type="EMBL" id="SNSC02000006">
    <property type="protein sequence ID" value="TID23298.1"/>
    <property type="molecule type" value="Genomic_DNA"/>
</dbReference>
<dbReference type="PANTHER" id="PTHR10502">
    <property type="entry name" value="ANNEXIN"/>
    <property type="match status" value="1"/>
</dbReference>
<evidence type="ECO:0008006" key="7">
    <source>
        <dbReference type="Google" id="ProtNLM"/>
    </source>
</evidence>
<reference evidence="5 6" key="1">
    <citation type="submission" date="2019-04" db="EMBL/GenBank/DDBJ databases">
        <title>High contiguity whole genome sequence and gene annotation resource for two Venturia nashicola isolates.</title>
        <authorList>
            <person name="Prokchorchik M."/>
            <person name="Won K."/>
            <person name="Lee Y."/>
            <person name="Choi E.D."/>
            <person name="Segonzac C."/>
            <person name="Sohn K.H."/>
        </authorList>
    </citation>
    <scope>NUCLEOTIDE SEQUENCE [LARGE SCALE GENOMIC DNA]</scope>
    <source>
        <strain evidence="5 6">PRI2</strain>
    </source>
</reference>
<dbReference type="GO" id="GO:0005737">
    <property type="term" value="C:cytoplasm"/>
    <property type="evidence" value="ECO:0007669"/>
    <property type="project" value="TreeGrafter"/>
</dbReference>
<proteinExistence type="inferred from homology"/>
<dbReference type="GO" id="GO:0012506">
    <property type="term" value="C:vesicle membrane"/>
    <property type="evidence" value="ECO:0007669"/>
    <property type="project" value="TreeGrafter"/>
</dbReference>